<organism evidence="1 2">
    <name type="scientific">Arachis hypogaea</name>
    <name type="common">Peanut</name>
    <dbReference type="NCBI Taxonomy" id="3818"/>
    <lineage>
        <taxon>Eukaryota</taxon>
        <taxon>Viridiplantae</taxon>
        <taxon>Streptophyta</taxon>
        <taxon>Embryophyta</taxon>
        <taxon>Tracheophyta</taxon>
        <taxon>Spermatophyta</taxon>
        <taxon>Magnoliopsida</taxon>
        <taxon>eudicotyledons</taxon>
        <taxon>Gunneridae</taxon>
        <taxon>Pentapetalae</taxon>
        <taxon>rosids</taxon>
        <taxon>fabids</taxon>
        <taxon>Fabales</taxon>
        <taxon>Fabaceae</taxon>
        <taxon>Papilionoideae</taxon>
        <taxon>50 kb inversion clade</taxon>
        <taxon>dalbergioids sensu lato</taxon>
        <taxon>Dalbergieae</taxon>
        <taxon>Pterocarpus clade</taxon>
        <taxon>Arachis</taxon>
    </lineage>
</organism>
<dbReference type="AlphaFoldDB" id="A0A445EDD4"/>
<reference evidence="1 2" key="1">
    <citation type="submission" date="2019-01" db="EMBL/GenBank/DDBJ databases">
        <title>Sequencing of cultivated peanut Arachis hypogaea provides insights into genome evolution and oil improvement.</title>
        <authorList>
            <person name="Chen X."/>
        </authorList>
    </citation>
    <scope>NUCLEOTIDE SEQUENCE [LARGE SCALE GENOMIC DNA]</scope>
    <source>
        <strain evidence="2">cv. Fuhuasheng</strain>
        <tissue evidence="1">Leaves</tissue>
    </source>
</reference>
<evidence type="ECO:0000313" key="1">
    <source>
        <dbReference type="EMBL" id="RYR73343.1"/>
    </source>
</evidence>
<gene>
    <name evidence="1" type="ORF">Ahy_A02g007700</name>
</gene>
<accession>A0A445EDD4</accession>
<name>A0A445EDD4_ARAHY</name>
<dbReference type="Proteomes" id="UP000289738">
    <property type="component" value="Chromosome A02"/>
</dbReference>
<evidence type="ECO:0000313" key="2">
    <source>
        <dbReference type="Proteomes" id="UP000289738"/>
    </source>
</evidence>
<keyword evidence="2" id="KW-1185">Reference proteome</keyword>
<sequence length="40" mass="4940">MWRPRQSLLRFLWIQPLLRIWRRKPRQAPADARLAKSVLD</sequence>
<dbReference type="EMBL" id="SDMP01000002">
    <property type="protein sequence ID" value="RYR73343.1"/>
    <property type="molecule type" value="Genomic_DNA"/>
</dbReference>
<proteinExistence type="predicted"/>
<comment type="caution">
    <text evidence="1">The sequence shown here is derived from an EMBL/GenBank/DDBJ whole genome shotgun (WGS) entry which is preliminary data.</text>
</comment>
<protein>
    <submittedName>
        <fullName evidence="1">Uncharacterized protein</fullName>
    </submittedName>
</protein>